<proteinExistence type="predicted"/>
<dbReference type="EMBL" id="FOSN01000001">
    <property type="protein sequence ID" value="SFK00602.1"/>
    <property type="molecule type" value="Genomic_DNA"/>
</dbReference>
<feature type="region of interest" description="Disordered" evidence="1">
    <location>
        <begin position="64"/>
        <end position="90"/>
    </location>
</feature>
<reference evidence="2 3" key="1">
    <citation type="submission" date="2016-10" db="EMBL/GenBank/DDBJ databases">
        <authorList>
            <person name="de Groot N.N."/>
        </authorList>
    </citation>
    <scope>NUCLEOTIDE SEQUENCE [LARGE SCALE GENOMIC DNA]</scope>
    <source>
        <strain evidence="2 3">NE2</strain>
    </source>
</reference>
<dbReference type="RefSeq" id="WP_139223467.1">
    <property type="nucleotide sequence ID" value="NZ_FOSN01000001.1"/>
</dbReference>
<dbReference type="OrthoDB" id="5295703at2"/>
<dbReference type="Gene3D" id="1.25.40.10">
    <property type="entry name" value="Tetratricopeptide repeat domain"/>
    <property type="match status" value="1"/>
</dbReference>
<keyword evidence="3" id="KW-1185">Reference proteome</keyword>
<feature type="compositionally biased region" description="Basic and acidic residues" evidence="1">
    <location>
        <begin position="605"/>
        <end position="620"/>
    </location>
</feature>
<dbReference type="InterPro" id="IPR011990">
    <property type="entry name" value="TPR-like_helical_dom_sf"/>
</dbReference>
<feature type="compositionally biased region" description="Low complexity" evidence="1">
    <location>
        <begin position="882"/>
        <end position="901"/>
    </location>
</feature>
<dbReference type="PANTHER" id="PTHR11102:SF160">
    <property type="entry name" value="ERAD-ASSOCIATED E3 UBIQUITIN-PROTEIN LIGASE COMPONENT HRD3"/>
    <property type="match status" value="1"/>
</dbReference>
<protein>
    <submittedName>
        <fullName evidence="2">Localization factor PodJL</fullName>
    </submittedName>
</protein>
<evidence type="ECO:0000313" key="3">
    <source>
        <dbReference type="Proteomes" id="UP000198755"/>
    </source>
</evidence>
<sequence length="901" mass="95265">MSTFNGPLDRSGDDGPRIAGKRRDEPFASLGQKLDALEGALRESGSDRVVIEALAKIEARLRALARERRPQGPAASGPHPEPRRATGPSSALLDLALPRLEAAFRRQIDQAEFNAPVWPPGAGLSEMQNKIAELARQLDEMCRGAAPSFRASGENTRLTGTREDAPPETSSRGLWPQDPPAPDEAQGLQRRDDLRDVEPKTSDSGSQAPRKGADDRFLSEPSALRRIEDRLGILAERIEQSIKSAGEIRPGDALFGQLEALRREITDRLDESRAAASRQTDELTTLIRSRLGQDGPRSAHAAMNALEREMARVCDRLDRSDAGVATPLAGPSATSLAGPVDENQETASAGAPKGAEAKVEAGTGAETRLPGLLENLEPRLAKEIAGLRVFQEEPALRARLGARLNENGGADAAEKPAKLETRPAEALMSREQIGFLLGSSPAAPGEPQNQIEALNTDGQGRSDAPGLSRPPPKGAEDILIEPGAGVPFGWPQRERRSATSRGASMRANSGGRGAARLGQIEPGAAPSSASPDLDPDDDSAPRPSPQEPNSSAFPRRPAVLALAAALSILGAYILANVAAKRSEPPLSSTILDDVAKKLRLTRSAPSHEGRPETGTDSGRLKDAARSLLDPRFVEPWSLAAPENSAFSKPGVAGAFARFPGAFEDAGAASSDPQPQKRTKPSPDPAPDPAAAPRLDERASDADSRAQFEIGARIAQNSRDMKLAAQYYETAARQGLATAQYRLAALFEKGLGVPRDTAQARALYLAAAEKGNLKAMHNLGVLAAEGADARPDYAGAALWFGKAAQSGVRDSQFNMAVLLARGLGVPRDPAQAYSWFTILANEGDAEAGRRRDELARLLTNAELTAAKAAANAFRPQPVDEAANETAATPAPAPQAKPKFSGL</sequence>
<feature type="compositionally biased region" description="Basic and acidic residues" evidence="1">
    <location>
        <begin position="211"/>
        <end position="221"/>
    </location>
</feature>
<dbReference type="SUPFAM" id="SSF81901">
    <property type="entry name" value="HCP-like"/>
    <property type="match status" value="1"/>
</dbReference>
<dbReference type="PANTHER" id="PTHR11102">
    <property type="entry name" value="SEL-1-LIKE PROTEIN"/>
    <property type="match status" value="1"/>
</dbReference>
<feature type="region of interest" description="Disordered" evidence="1">
    <location>
        <begin position="869"/>
        <end position="901"/>
    </location>
</feature>
<accession>A0A1I3VZH8</accession>
<feature type="region of interest" description="Disordered" evidence="1">
    <location>
        <begin position="437"/>
        <end position="553"/>
    </location>
</feature>
<feature type="region of interest" description="Disordered" evidence="1">
    <location>
        <begin position="601"/>
        <end position="620"/>
    </location>
</feature>
<feature type="compositionally biased region" description="Basic and acidic residues" evidence="1">
    <location>
        <begin position="693"/>
        <end position="702"/>
    </location>
</feature>
<dbReference type="InterPro" id="IPR050767">
    <property type="entry name" value="Sel1_AlgK"/>
</dbReference>
<evidence type="ECO:0000313" key="2">
    <source>
        <dbReference type="EMBL" id="SFK00602.1"/>
    </source>
</evidence>
<evidence type="ECO:0000256" key="1">
    <source>
        <dbReference type="SAM" id="MobiDB-lite"/>
    </source>
</evidence>
<feature type="region of interest" description="Disordered" evidence="1">
    <location>
        <begin position="147"/>
        <end position="221"/>
    </location>
</feature>
<dbReference type="Pfam" id="PF08238">
    <property type="entry name" value="Sel1"/>
    <property type="match status" value="4"/>
</dbReference>
<name>A0A1I3VZH8_9HYPH</name>
<feature type="region of interest" description="Disordered" evidence="1">
    <location>
        <begin position="1"/>
        <end position="26"/>
    </location>
</feature>
<dbReference type="SMART" id="SM00671">
    <property type="entry name" value="SEL1"/>
    <property type="match status" value="4"/>
</dbReference>
<gene>
    <name evidence="2" type="ORF">SAMN05444581_101230</name>
</gene>
<dbReference type="Proteomes" id="UP000198755">
    <property type="component" value="Unassembled WGS sequence"/>
</dbReference>
<dbReference type="InterPro" id="IPR006597">
    <property type="entry name" value="Sel1-like"/>
</dbReference>
<organism evidence="2 3">
    <name type="scientific">Methylocapsa palsarum</name>
    <dbReference type="NCBI Taxonomy" id="1612308"/>
    <lineage>
        <taxon>Bacteria</taxon>
        <taxon>Pseudomonadati</taxon>
        <taxon>Pseudomonadota</taxon>
        <taxon>Alphaproteobacteria</taxon>
        <taxon>Hyphomicrobiales</taxon>
        <taxon>Beijerinckiaceae</taxon>
        <taxon>Methylocapsa</taxon>
    </lineage>
</organism>
<feature type="compositionally biased region" description="Basic and acidic residues" evidence="1">
    <location>
        <begin position="10"/>
        <end position="26"/>
    </location>
</feature>
<feature type="compositionally biased region" description="Basic and acidic residues" evidence="1">
    <location>
        <begin position="189"/>
        <end position="201"/>
    </location>
</feature>
<feature type="compositionally biased region" description="Low complexity" evidence="1">
    <location>
        <begin position="522"/>
        <end position="532"/>
    </location>
</feature>
<feature type="region of interest" description="Disordered" evidence="1">
    <location>
        <begin position="663"/>
        <end position="702"/>
    </location>
</feature>
<dbReference type="AlphaFoldDB" id="A0A1I3VZH8"/>
<feature type="region of interest" description="Disordered" evidence="1">
    <location>
        <begin position="324"/>
        <end position="360"/>
    </location>
</feature>
<dbReference type="STRING" id="1612308.SAMN05444581_101230"/>
<feature type="compositionally biased region" description="Polar residues" evidence="1">
    <location>
        <begin position="447"/>
        <end position="459"/>
    </location>
</feature>